<evidence type="ECO:0000256" key="1">
    <source>
        <dbReference type="SAM" id="Phobius"/>
    </source>
</evidence>
<keyword evidence="1" id="KW-1133">Transmembrane helix</keyword>
<organism evidence="2 3">
    <name type="scientific">Vibrio ouci</name>
    <dbReference type="NCBI Taxonomy" id="2499078"/>
    <lineage>
        <taxon>Bacteria</taxon>
        <taxon>Pseudomonadati</taxon>
        <taxon>Pseudomonadota</taxon>
        <taxon>Gammaproteobacteria</taxon>
        <taxon>Vibrionales</taxon>
        <taxon>Vibrionaceae</taxon>
        <taxon>Vibrio</taxon>
    </lineage>
</organism>
<dbReference type="Proteomes" id="UP000297753">
    <property type="component" value="Unassembled WGS sequence"/>
</dbReference>
<accession>A0A4Y8W7X9</accession>
<sequence length="187" mass="21935">MELVVKILSMLDHRGTWTLLGLLMGFFLNTYWNYRKDLKKQDTAKQVLLDELRFNSRQSEDKIEILKEVIHALKMNRFLSPKCPSFSTIEFKSQFCIALPKLTTIEKDNLRHLHNYYVQVDELLSEFEANFKADFDNLDKRNTTVESIYSSNVILLENIEESLQNNLKLAQSTLEGNPIDIFNHKMT</sequence>
<gene>
    <name evidence="2" type="ORF">ELS82_24700</name>
</gene>
<evidence type="ECO:0000313" key="2">
    <source>
        <dbReference type="EMBL" id="TFH89009.1"/>
    </source>
</evidence>
<keyword evidence="1" id="KW-0812">Transmembrane</keyword>
<protein>
    <submittedName>
        <fullName evidence="2">Uncharacterized protein</fullName>
    </submittedName>
</protein>
<keyword evidence="3" id="KW-1185">Reference proteome</keyword>
<name>A0A4Y8W7X9_9VIBR</name>
<dbReference type="RefSeq" id="WP_134837736.1">
    <property type="nucleotide sequence ID" value="NZ_SATR01000158.1"/>
</dbReference>
<feature type="transmembrane region" description="Helical" evidence="1">
    <location>
        <begin position="15"/>
        <end position="32"/>
    </location>
</feature>
<keyword evidence="1" id="KW-0472">Membrane</keyword>
<dbReference type="EMBL" id="SATR01000158">
    <property type="protein sequence ID" value="TFH89009.1"/>
    <property type="molecule type" value="Genomic_DNA"/>
</dbReference>
<evidence type="ECO:0000313" key="3">
    <source>
        <dbReference type="Proteomes" id="UP000297753"/>
    </source>
</evidence>
<dbReference type="AlphaFoldDB" id="A0A4Y8W7X9"/>
<proteinExistence type="predicted"/>
<reference evidence="2 3" key="1">
    <citation type="submission" date="2019-01" db="EMBL/GenBank/DDBJ databases">
        <title>Vibrio BEI176 sp. nov, a marine bacterium isolated from China: eastern marignal seas.</title>
        <authorList>
            <person name="Li B."/>
        </authorList>
    </citation>
    <scope>NUCLEOTIDE SEQUENCE [LARGE SCALE GENOMIC DNA]</scope>
    <source>
        <strain evidence="2 3">BEI176</strain>
    </source>
</reference>
<comment type="caution">
    <text evidence="2">The sequence shown here is derived from an EMBL/GenBank/DDBJ whole genome shotgun (WGS) entry which is preliminary data.</text>
</comment>